<dbReference type="STRING" id="93064.BRX40_16830"/>
<protein>
    <recommendedName>
        <fullName evidence="11">Conjugal transfer protein TraG</fullName>
    </recommendedName>
</protein>
<evidence type="ECO:0000256" key="6">
    <source>
        <dbReference type="SAM" id="Phobius"/>
    </source>
</evidence>
<evidence type="ECO:0000313" key="10">
    <source>
        <dbReference type="Proteomes" id="UP000286681"/>
    </source>
</evidence>
<keyword evidence="3 6" id="KW-0812">Transmembrane</keyword>
<evidence type="ECO:0000256" key="2">
    <source>
        <dbReference type="ARBA" id="ARBA00022475"/>
    </source>
</evidence>
<reference evidence="8 10" key="3">
    <citation type="submission" date="2018-07" db="EMBL/GenBank/DDBJ databases">
        <title>Genomic and Epidemiologic Investigation of an Indolent Hospital Outbreak.</title>
        <authorList>
            <person name="Johnson R.C."/>
            <person name="Deming C."/>
            <person name="Conlan S."/>
            <person name="Zellmer C.J."/>
            <person name="Michelin A.V."/>
            <person name="Lee-Lin S."/>
            <person name="Thomas P.J."/>
            <person name="Park M."/>
            <person name="Weingarten R.A."/>
            <person name="Less J."/>
            <person name="Dekker J.P."/>
            <person name="Frank K.M."/>
            <person name="Musser K.A."/>
            <person name="Mcquiston J.R."/>
            <person name="Henderson D.K."/>
            <person name="Lau A.F."/>
            <person name="Palmore T.N."/>
            <person name="Segre J.A."/>
        </authorList>
    </citation>
    <scope>NUCLEOTIDE SEQUENCE [LARGE SCALE GENOMIC DNA]</scope>
    <source>
        <strain evidence="8 10">SK-NIH.Env10_0317</strain>
    </source>
</reference>
<dbReference type="AlphaFoldDB" id="A0A1L6JD46"/>
<dbReference type="GO" id="GO:0005886">
    <property type="term" value="C:plasma membrane"/>
    <property type="evidence" value="ECO:0007669"/>
    <property type="project" value="UniProtKB-SubCell"/>
</dbReference>
<evidence type="ECO:0008006" key="11">
    <source>
        <dbReference type="Google" id="ProtNLM"/>
    </source>
</evidence>
<evidence type="ECO:0000256" key="1">
    <source>
        <dbReference type="ARBA" id="ARBA00004651"/>
    </source>
</evidence>
<keyword evidence="2" id="KW-1003">Cell membrane</keyword>
<dbReference type="EMBL" id="CP018820">
    <property type="protein sequence ID" value="APR53852.1"/>
    <property type="molecule type" value="Genomic_DNA"/>
</dbReference>
<keyword evidence="4 6" id="KW-1133">Transmembrane helix</keyword>
<comment type="subcellular location">
    <subcellularLocation>
        <location evidence="1">Cell membrane</location>
        <topology evidence="1">Multi-pass membrane protein</topology>
    </subcellularLocation>
</comment>
<evidence type="ECO:0000256" key="5">
    <source>
        <dbReference type="ARBA" id="ARBA00023136"/>
    </source>
</evidence>
<dbReference type="InterPro" id="IPR003688">
    <property type="entry name" value="TraG/VirD4"/>
</dbReference>
<reference evidence="9" key="2">
    <citation type="submission" date="2016-12" db="EMBL/GenBank/DDBJ databases">
        <title>Whole genome sequencing of Sphingomonas sp. ABOJV.</title>
        <authorList>
            <person name="Conlan S."/>
            <person name="Thomas P.J."/>
            <person name="Mullikin J."/>
            <person name="Palmore T.N."/>
            <person name="Frank K.M."/>
            <person name="Segre J.A."/>
        </authorList>
    </citation>
    <scope>NUCLEOTIDE SEQUENCE [LARGE SCALE GENOMIC DNA]</scope>
    <source>
        <strain evidence="9">ABOJV</strain>
    </source>
</reference>
<keyword evidence="9" id="KW-1185">Reference proteome</keyword>
<dbReference type="Proteomes" id="UP000185161">
    <property type="component" value="Chromosome"/>
</dbReference>
<dbReference type="PANTHER" id="PTHR37937">
    <property type="entry name" value="CONJUGATIVE TRANSFER: DNA TRANSPORT"/>
    <property type="match status" value="1"/>
</dbReference>
<evidence type="ECO:0000256" key="4">
    <source>
        <dbReference type="ARBA" id="ARBA00022989"/>
    </source>
</evidence>
<sequence>MTPTKLLIGQIFVVFAIVIAGIWAATQWAAAMLAYQPELGPAWFLLFDAPVYRPWQIFAWWYHFDAYAPEVFDKAGALAGVSGFLGCAAAIFGSLWRARQQRNITTYGSARWATNREIDRAGLTRDAGVFLGRHHHNYLRHDGPEHVMAFAPTRSGKGVGLVVPTICLGRH</sequence>
<accession>A0A1L6JD46</accession>
<dbReference type="EMBL" id="QQWO01000003">
    <property type="protein sequence ID" value="RSV06326.1"/>
    <property type="molecule type" value="Genomic_DNA"/>
</dbReference>
<name>A0A1L6JD46_9SPHN</name>
<reference evidence="7" key="1">
    <citation type="submission" date="2016-12" db="EMBL/GenBank/DDBJ databases">
        <title>Whole genome sequencing of Sphingomonas koreensis.</title>
        <authorList>
            <person name="Conlan S."/>
            <person name="Thomas P.J."/>
            <person name="Mullikin J."/>
            <person name="Palmore T.N."/>
            <person name="Frank K.M."/>
            <person name="Segre J.A."/>
        </authorList>
    </citation>
    <scope>NUCLEOTIDE SEQUENCE</scope>
    <source>
        <strain evidence="7">ABOJV</strain>
    </source>
</reference>
<keyword evidence="5 6" id="KW-0472">Membrane</keyword>
<evidence type="ECO:0000313" key="9">
    <source>
        <dbReference type="Proteomes" id="UP000185161"/>
    </source>
</evidence>
<dbReference type="InterPro" id="IPR051539">
    <property type="entry name" value="T4SS-coupling_protein"/>
</dbReference>
<dbReference type="Pfam" id="PF02534">
    <property type="entry name" value="T4SS-DNA_transf"/>
    <property type="match status" value="1"/>
</dbReference>
<gene>
    <name evidence="7" type="ORF">BRX40_16830</name>
    <name evidence="8" type="ORF">CA257_04170</name>
</gene>
<dbReference type="KEGG" id="skr:BRX40_16830"/>
<feature type="transmembrane region" description="Helical" evidence="6">
    <location>
        <begin position="75"/>
        <end position="96"/>
    </location>
</feature>
<dbReference type="PANTHER" id="PTHR37937:SF1">
    <property type="entry name" value="CONJUGATIVE TRANSFER: DNA TRANSPORT"/>
    <property type="match status" value="1"/>
</dbReference>
<feature type="transmembrane region" description="Helical" evidence="6">
    <location>
        <begin position="6"/>
        <end position="30"/>
    </location>
</feature>
<evidence type="ECO:0000256" key="3">
    <source>
        <dbReference type="ARBA" id="ARBA00022692"/>
    </source>
</evidence>
<evidence type="ECO:0000313" key="7">
    <source>
        <dbReference type="EMBL" id="APR53852.1"/>
    </source>
</evidence>
<dbReference type="Proteomes" id="UP000286681">
    <property type="component" value="Unassembled WGS sequence"/>
</dbReference>
<evidence type="ECO:0000313" key="8">
    <source>
        <dbReference type="EMBL" id="RSV06326.1"/>
    </source>
</evidence>
<proteinExistence type="predicted"/>
<organism evidence="7 9">
    <name type="scientific">Sphingomonas koreensis</name>
    <dbReference type="NCBI Taxonomy" id="93064"/>
    <lineage>
        <taxon>Bacteria</taxon>
        <taxon>Pseudomonadati</taxon>
        <taxon>Pseudomonadota</taxon>
        <taxon>Alphaproteobacteria</taxon>
        <taxon>Sphingomonadales</taxon>
        <taxon>Sphingomonadaceae</taxon>
        <taxon>Sphingomonas</taxon>
    </lineage>
</organism>
<dbReference type="OrthoDB" id="9759295at2"/>